<feature type="region of interest" description="Disordered" evidence="1">
    <location>
        <begin position="1"/>
        <end position="33"/>
    </location>
</feature>
<comment type="caution">
    <text evidence="2">The sequence shown here is derived from an EMBL/GenBank/DDBJ whole genome shotgun (WGS) entry which is preliminary data.</text>
</comment>
<organism evidence="2 3">
    <name type="scientific">Fasciolopsis buskii</name>
    <dbReference type="NCBI Taxonomy" id="27845"/>
    <lineage>
        <taxon>Eukaryota</taxon>
        <taxon>Metazoa</taxon>
        <taxon>Spiralia</taxon>
        <taxon>Lophotrochozoa</taxon>
        <taxon>Platyhelminthes</taxon>
        <taxon>Trematoda</taxon>
        <taxon>Digenea</taxon>
        <taxon>Plagiorchiida</taxon>
        <taxon>Echinostomata</taxon>
        <taxon>Echinostomatoidea</taxon>
        <taxon>Fasciolidae</taxon>
        <taxon>Fasciolopsis</taxon>
    </lineage>
</organism>
<protein>
    <submittedName>
        <fullName evidence="2">Round spermatid basic protein 1 protein</fullName>
    </submittedName>
</protein>
<gene>
    <name evidence="2" type="ORF">FBUS_10366</name>
</gene>
<dbReference type="AlphaFoldDB" id="A0A8E0VKX2"/>
<reference evidence="2" key="1">
    <citation type="submission" date="2019-05" db="EMBL/GenBank/DDBJ databases">
        <title>Annotation for the trematode Fasciolopsis buski.</title>
        <authorList>
            <person name="Choi Y.-J."/>
        </authorList>
    </citation>
    <scope>NUCLEOTIDE SEQUENCE</scope>
    <source>
        <strain evidence="2">HT</strain>
        <tissue evidence="2">Whole worm</tissue>
    </source>
</reference>
<dbReference type="Proteomes" id="UP000728185">
    <property type="component" value="Unassembled WGS sequence"/>
</dbReference>
<evidence type="ECO:0000313" key="2">
    <source>
        <dbReference type="EMBL" id="KAA0194348.1"/>
    </source>
</evidence>
<dbReference type="EMBL" id="LUCM01004432">
    <property type="protein sequence ID" value="KAA0194348.1"/>
    <property type="molecule type" value="Genomic_DNA"/>
</dbReference>
<dbReference type="OrthoDB" id="6020087at2759"/>
<evidence type="ECO:0000256" key="1">
    <source>
        <dbReference type="SAM" id="MobiDB-lite"/>
    </source>
</evidence>
<proteinExistence type="predicted"/>
<evidence type="ECO:0000313" key="3">
    <source>
        <dbReference type="Proteomes" id="UP000728185"/>
    </source>
</evidence>
<sequence length="254" mass="28709">MPSKTHNAPETPVSTGDRRKKSGNPDNQTHEPLRHMIGNCMFPVVLRSPPRHLSDLMYVEHYENGGGYALHSYADELAHLTKDELDIFAKKYFRTLFSERRKRGSCVPFSYYCIGVVHGAARKMPELLSYLSRTYPALQVHTNPLERKNASEAIPLSLYAANVYKSYTRGIFRYGPMHAISVVGVKGEERGLYSREIIDLIESDPFLTLVTPWGKLSKLHGMDPHESNDGPILWVRHGEQSVPVCASGPKNKTW</sequence>
<feature type="compositionally biased region" description="Polar residues" evidence="1">
    <location>
        <begin position="1"/>
        <end position="14"/>
    </location>
</feature>
<keyword evidence="3" id="KW-1185">Reference proteome</keyword>
<name>A0A8E0VKX2_9TREM</name>
<accession>A0A8E0VKX2</accession>